<dbReference type="OrthoDB" id="3393036at2"/>
<evidence type="ECO:0000313" key="1">
    <source>
        <dbReference type="EMBL" id="PZF82884.1"/>
    </source>
</evidence>
<comment type="caution">
    <text evidence="1">The sequence shown here is derived from an EMBL/GenBank/DDBJ whole genome shotgun (WGS) entry which is preliminary data.</text>
</comment>
<sequence>MPPGGLQRVHRHVPERPGWRCRACGAAWPCPVGRMLLREEYGADRIGLSVYLAGVLFDATGDLIQQNPPPTPAELFERFLAWNAPRRRPSCGDDPNPGGA</sequence>
<organism evidence="1 2">
    <name type="scientific">Micromonospora endophytica</name>
    <dbReference type="NCBI Taxonomy" id="515350"/>
    <lineage>
        <taxon>Bacteria</taxon>
        <taxon>Bacillati</taxon>
        <taxon>Actinomycetota</taxon>
        <taxon>Actinomycetes</taxon>
        <taxon>Micromonosporales</taxon>
        <taxon>Micromonosporaceae</taxon>
        <taxon>Micromonospora</taxon>
    </lineage>
</organism>
<dbReference type="Proteomes" id="UP000248627">
    <property type="component" value="Unassembled WGS sequence"/>
</dbReference>
<gene>
    <name evidence="1" type="ORF">C1I93_30365</name>
</gene>
<reference evidence="1 2" key="1">
    <citation type="submission" date="2018-01" db="EMBL/GenBank/DDBJ databases">
        <title>Draft genome sequence of Jishengella endophytica.</title>
        <authorList>
            <person name="Sahin N."/>
            <person name="Ay H."/>
            <person name="Saygin H."/>
        </authorList>
    </citation>
    <scope>NUCLEOTIDE SEQUENCE [LARGE SCALE GENOMIC DNA]</scope>
    <source>
        <strain evidence="1 2">DSM 45430</strain>
    </source>
</reference>
<evidence type="ECO:0000313" key="2">
    <source>
        <dbReference type="Proteomes" id="UP000248627"/>
    </source>
</evidence>
<dbReference type="EMBL" id="POTX01000450">
    <property type="protein sequence ID" value="PZF82884.1"/>
    <property type="molecule type" value="Genomic_DNA"/>
</dbReference>
<name>A0A2W2BR62_9ACTN</name>
<dbReference type="AlphaFoldDB" id="A0A2W2BR62"/>
<proteinExistence type="predicted"/>
<protein>
    <recommendedName>
        <fullName evidence="3">Flavin reductase</fullName>
    </recommendedName>
</protein>
<evidence type="ECO:0008006" key="3">
    <source>
        <dbReference type="Google" id="ProtNLM"/>
    </source>
</evidence>
<keyword evidence="2" id="KW-1185">Reference proteome</keyword>
<accession>A0A2W2BR62</accession>